<protein>
    <submittedName>
        <fullName evidence="2">Uncharacterized protein</fullName>
    </submittedName>
</protein>
<evidence type="ECO:0000313" key="2">
    <source>
        <dbReference type="EMBL" id="KAK2120627.1"/>
    </source>
</evidence>
<proteinExistence type="predicted"/>
<dbReference type="Proteomes" id="UP001266305">
    <property type="component" value="Unassembled WGS sequence"/>
</dbReference>
<gene>
    <name evidence="2" type="ORF">P7K49_002013</name>
</gene>
<feature type="region of interest" description="Disordered" evidence="1">
    <location>
        <begin position="100"/>
        <end position="122"/>
    </location>
</feature>
<sequence>MAPAGVLQPRGPTRRRPGAHQGWAEPGARRRASAERWGPERSCGPRKPMGTQPRRAILEGRRLGWGSGRSQLQAEVGLKQGGSGTGTVLWNLALRRGRVRRPRPPYFRPGPVPTVEPQAEPA</sequence>
<organism evidence="2 3">
    <name type="scientific">Saguinus oedipus</name>
    <name type="common">Cotton-top tamarin</name>
    <name type="synonym">Oedipomidas oedipus</name>
    <dbReference type="NCBI Taxonomy" id="9490"/>
    <lineage>
        <taxon>Eukaryota</taxon>
        <taxon>Metazoa</taxon>
        <taxon>Chordata</taxon>
        <taxon>Craniata</taxon>
        <taxon>Vertebrata</taxon>
        <taxon>Euteleostomi</taxon>
        <taxon>Mammalia</taxon>
        <taxon>Eutheria</taxon>
        <taxon>Euarchontoglires</taxon>
        <taxon>Primates</taxon>
        <taxon>Haplorrhini</taxon>
        <taxon>Platyrrhini</taxon>
        <taxon>Cebidae</taxon>
        <taxon>Callitrichinae</taxon>
        <taxon>Saguinus</taxon>
    </lineage>
</organism>
<accession>A0ABQ9WG37</accession>
<reference evidence="2 3" key="1">
    <citation type="submission" date="2023-05" db="EMBL/GenBank/DDBJ databases">
        <title>B98-5 Cell Line De Novo Hybrid Assembly: An Optical Mapping Approach.</title>
        <authorList>
            <person name="Kananen K."/>
            <person name="Auerbach J.A."/>
            <person name="Kautto E."/>
            <person name="Blachly J.S."/>
        </authorList>
    </citation>
    <scope>NUCLEOTIDE SEQUENCE [LARGE SCALE GENOMIC DNA]</scope>
    <source>
        <strain evidence="2">B95-8</strain>
        <tissue evidence="2">Cell line</tissue>
    </source>
</reference>
<name>A0ABQ9WG37_SAGOE</name>
<dbReference type="EMBL" id="JASSZA010000001">
    <property type="protein sequence ID" value="KAK2120627.1"/>
    <property type="molecule type" value="Genomic_DNA"/>
</dbReference>
<comment type="caution">
    <text evidence="2">The sequence shown here is derived from an EMBL/GenBank/DDBJ whole genome shotgun (WGS) entry which is preliminary data.</text>
</comment>
<feature type="region of interest" description="Disordered" evidence="1">
    <location>
        <begin position="1"/>
        <end position="52"/>
    </location>
</feature>
<evidence type="ECO:0000313" key="3">
    <source>
        <dbReference type="Proteomes" id="UP001266305"/>
    </source>
</evidence>
<keyword evidence="3" id="KW-1185">Reference proteome</keyword>
<evidence type="ECO:0000256" key="1">
    <source>
        <dbReference type="SAM" id="MobiDB-lite"/>
    </source>
</evidence>
<feature type="compositionally biased region" description="Pro residues" evidence="1">
    <location>
        <begin position="104"/>
        <end position="114"/>
    </location>
</feature>